<dbReference type="Pfam" id="PF00892">
    <property type="entry name" value="EamA"/>
    <property type="match status" value="2"/>
</dbReference>
<dbReference type="AlphaFoldDB" id="A0AAW7XNZ9"/>
<organism evidence="8 10">
    <name type="scientific">Neptunomonas phycophila</name>
    <dbReference type="NCBI Taxonomy" id="1572645"/>
    <lineage>
        <taxon>Bacteria</taxon>
        <taxon>Pseudomonadati</taxon>
        <taxon>Pseudomonadota</taxon>
        <taxon>Gammaproteobacteria</taxon>
        <taxon>Oceanospirillales</taxon>
        <taxon>Oceanospirillaceae</taxon>
        <taxon>Neptunomonas</taxon>
    </lineage>
</organism>
<sequence length="298" mass="32848">MAYVLLCFTALFWAGNFVLGRAMHLVLPPITMAEMRWSLALLLILPFLLPRLRLHWSVICRYWKRLLFMGVLSVASFNTLIYVGLTHTTATNATLLQSAVPIVILLVTGLFFKEPVSLRQWGGVACSLMGVLTLITAGHLETLLHLSINQGDLWVLGGVFSWALYSISLRWKPIELDGFTFFGVTVVVGVLVLLPLSLLELQTVAPPAWSTKSIATIVYMAICPSILAYIFWNRGVAELGAPKAGLFIHLMPLFGIVLSAIFLGEAIRSYHFVGMALIFGGIYLAVVADALKRIQKTT</sequence>
<proteinExistence type="predicted"/>
<feature type="transmembrane region" description="Helical" evidence="6">
    <location>
        <begin position="153"/>
        <end position="171"/>
    </location>
</feature>
<dbReference type="InterPro" id="IPR037185">
    <property type="entry name" value="EmrE-like"/>
</dbReference>
<keyword evidence="5 6" id="KW-0472">Membrane</keyword>
<feature type="transmembrane region" description="Helical" evidence="6">
    <location>
        <begin position="91"/>
        <end position="112"/>
    </location>
</feature>
<feature type="domain" description="EamA" evidence="7">
    <location>
        <begin position="2"/>
        <end position="135"/>
    </location>
</feature>
<dbReference type="GO" id="GO:0005886">
    <property type="term" value="C:plasma membrane"/>
    <property type="evidence" value="ECO:0007669"/>
    <property type="project" value="UniProtKB-SubCell"/>
</dbReference>
<evidence type="ECO:0000256" key="4">
    <source>
        <dbReference type="ARBA" id="ARBA00022989"/>
    </source>
</evidence>
<evidence type="ECO:0000256" key="2">
    <source>
        <dbReference type="ARBA" id="ARBA00022475"/>
    </source>
</evidence>
<dbReference type="InterPro" id="IPR000620">
    <property type="entry name" value="EamA_dom"/>
</dbReference>
<evidence type="ECO:0000259" key="7">
    <source>
        <dbReference type="Pfam" id="PF00892"/>
    </source>
</evidence>
<name>A0AAW7XNZ9_9GAMM</name>
<evidence type="ECO:0000256" key="3">
    <source>
        <dbReference type="ARBA" id="ARBA00022692"/>
    </source>
</evidence>
<keyword evidence="11" id="KW-1185">Reference proteome</keyword>
<evidence type="ECO:0000313" key="11">
    <source>
        <dbReference type="Proteomes" id="UP001177341"/>
    </source>
</evidence>
<accession>A0AAW7XNZ9</accession>
<dbReference type="InterPro" id="IPR050638">
    <property type="entry name" value="AA-Vitamin_Transporters"/>
</dbReference>
<dbReference type="EMBL" id="JAUYVO010000003">
    <property type="protein sequence ID" value="MDP2522133.1"/>
    <property type="molecule type" value="Genomic_DNA"/>
</dbReference>
<evidence type="ECO:0000256" key="5">
    <source>
        <dbReference type="ARBA" id="ARBA00023136"/>
    </source>
</evidence>
<evidence type="ECO:0000313" key="9">
    <source>
        <dbReference type="EMBL" id="MDP2522133.1"/>
    </source>
</evidence>
<dbReference type="Proteomes" id="UP001169862">
    <property type="component" value="Unassembled WGS sequence"/>
</dbReference>
<dbReference type="EMBL" id="JAUOPG010000009">
    <property type="protein sequence ID" value="MDO6454658.1"/>
    <property type="molecule type" value="Genomic_DNA"/>
</dbReference>
<comment type="caution">
    <text evidence="8">The sequence shown here is derived from an EMBL/GenBank/DDBJ whole genome shotgun (WGS) entry which is preliminary data.</text>
</comment>
<dbReference type="PANTHER" id="PTHR32322">
    <property type="entry name" value="INNER MEMBRANE TRANSPORTER"/>
    <property type="match status" value="1"/>
</dbReference>
<feature type="transmembrane region" description="Helical" evidence="6">
    <location>
        <begin position="124"/>
        <end position="147"/>
    </location>
</feature>
<evidence type="ECO:0000313" key="10">
    <source>
        <dbReference type="Proteomes" id="UP001169862"/>
    </source>
</evidence>
<gene>
    <name evidence="8" type="ORF">Q4490_13875</name>
    <name evidence="9" type="ORF">Q8W30_06060</name>
</gene>
<dbReference type="Proteomes" id="UP001177341">
    <property type="component" value="Unassembled WGS sequence"/>
</dbReference>
<feature type="transmembrane region" description="Helical" evidence="6">
    <location>
        <begin position="213"/>
        <end position="232"/>
    </location>
</feature>
<feature type="transmembrane region" description="Helical" evidence="6">
    <location>
        <begin position="270"/>
        <end position="291"/>
    </location>
</feature>
<keyword evidence="2" id="KW-1003">Cell membrane</keyword>
<feature type="domain" description="EamA" evidence="7">
    <location>
        <begin position="151"/>
        <end position="286"/>
    </location>
</feature>
<feature type="transmembrane region" description="Helical" evidence="6">
    <location>
        <begin position="36"/>
        <end position="54"/>
    </location>
</feature>
<dbReference type="PANTHER" id="PTHR32322:SF18">
    <property type="entry name" value="S-ADENOSYLMETHIONINE_S-ADENOSYLHOMOCYSTEINE TRANSPORTER"/>
    <property type="match status" value="1"/>
</dbReference>
<evidence type="ECO:0000313" key="8">
    <source>
        <dbReference type="EMBL" id="MDO6454658.1"/>
    </source>
</evidence>
<feature type="transmembrane region" description="Helical" evidence="6">
    <location>
        <begin position="244"/>
        <end position="264"/>
    </location>
</feature>
<keyword evidence="4 6" id="KW-1133">Transmembrane helix</keyword>
<dbReference type="SUPFAM" id="SSF103481">
    <property type="entry name" value="Multidrug resistance efflux transporter EmrE"/>
    <property type="match status" value="2"/>
</dbReference>
<reference evidence="8" key="1">
    <citation type="submission" date="2023-07" db="EMBL/GenBank/DDBJ databases">
        <title>Genome content predicts the carbon catabolic preferences of heterotrophic bacteria.</title>
        <authorList>
            <person name="Gralka M."/>
        </authorList>
    </citation>
    <scope>NUCLEOTIDE SEQUENCE</scope>
    <source>
        <strain evidence="9">5G01</strain>
        <strain evidence="8">I2M16</strain>
    </source>
</reference>
<protein>
    <submittedName>
        <fullName evidence="8">DMT family transporter</fullName>
    </submittedName>
</protein>
<evidence type="ECO:0000256" key="6">
    <source>
        <dbReference type="SAM" id="Phobius"/>
    </source>
</evidence>
<comment type="subcellular location">
    <subcellularLocation>
        <location evidence="1">Cell membrane</location>
        <topology evidence="1">Multi-pass membrane protein</topology>
    </subcellularLocation>
</comment>
<evidence type="ECO:0000256" key="1">
    <source>
        <dbReference type="ARBA" id="ARBA00004651"/>
    </source>
</evidence>
<keyword evidence="3 6" id="KW-0812">Transmembrane</keyword>
<feature type="transmembrane region" description="Helical" evidence="6">
    <location>
        <begin position="66"/>
        <end position="85"/>
    </location>
</feature>
<dbReference type="RefSeq" id="WP_303551421.1">
    <property type="nucleotide sequence ID" value="NZ_JAUOPG010000009.1"/>
</dbReference>
<feature type="transmembrane region" description="Helical" evidence="6">
    <location>
        <begin position="178"/>
        <end position="198"/>
    </location>
</feature>